<proteinExistence type="predicted"/>
<feature type="transmembrane region" description="Helical" evidence="2">
    <location>
        <begin position="343"/>
        <end position="364"/>
    </location>
</feature>
<evidence type="ECO:0000313" key="3">
    <source>
        <dbReference type="EMBL" id="HJC06680.1"/>
    </source>
</evidence>
<feature type="transmembrane region" description="Helical" evidence="2">
    <location>
        <begin position="192"/>
        <end position="213"/>
    </location>
</feature>
<gene>
    <name evidence="3" type="ORF">H9704_11105</name>
</gene>
<feature type="transmembrane region" description="Helical" evidence="2">
    <location>
        <begin position="148"/>
        <end position="172"/>
    </location>
</feature>
<dbReference type="AlphaFoldDB" id="A0A9D2SHR5"/>
<feature type="transmembrane region" description="Helical" evidence="2">
    <location>
        <begin position="225"/>
        <end position="249"/>
    </location>
</feature>
<reference evidence="3" key="2">
    <citation type="submission" date="2021-04" db="EMBL/GenBank/DDBJ databases">
        <authorList>
            <person name="Gilroy R."/>
        </authorList>
    </citation>
    <scope>NUCLEOTIDE SEQUENCE</scope>
    <source>
        <strain evidence="3">CHK180-15479</strain>
    </source>
</reference>
<feature type="region of interest" description="Disordered" evidence="1">
    <location>
        <begin position="104"/>
        <end position="136"/>
    </location>
</feature>
<feature type="transmembrane region" description="Helical" evidence="2">
    <location>
        <begin position="19"/>
        <end position="36"/>
    </location>
</feature>
<evidence type="ECO:0000313" key="4">
    <source>
        <dbReference type="Proteomes" id="UP000823910"/>
    </source>
</evidence>
<accession>A0A9D2SHR5</accession>
<dbReference type="Proteomes" id="UP000823910">
    <property type="component" value="Unassembled WGS sequence"/>
</dbReference>
<keyword evidence="2" id="KW-0472">Membrane</keyword>
<sequence>MLVYLICYGISFLLARRHLYVPSGLLLIGAAVWLYMRDYLRTKNLIHLRGLFCLALVGGQGVSCFKLSRLQTDWQTETWVCFLLGTAAFWLAFEAAERRRAGEVRGSADEGEAAVPVEAKSGGKTPEQEHAGTVPKWPGAGGNYPRRLLIAMAGVTGLAWAAFLFEAFWLGFVPLFSYGVPHAYSYFHVTGVHYFTVSSVLVPSMAVVYGAMLRRRGGNLQKSRGFWAAVVLAALSLALPVLCVSRFQLIMAAGMALFTFISINEAIRLRYVLLLAAFMIPAYLGLTVMRSHSVSYLNGIFEMKNSATPIFITQPYMYIANNYDNFNCLVEGLEEYAWGRRMLFPLWAFTGLKFVAPFLVNFPLFVTKEELTTVTLFYDAYYDFGLAGMILFGAVLGVICCFLVRRREREHSMAEHLVYAQIAMYMALSFFTTWFSNPTTWFYLGMTGAVCWYVGRGGKYARERK</sequence>
<comment type="caution">
    <text evidence="3">The sequence shown here is derived from an EMBL/GenBank/DDBJ whole genome shotgun (WGS) entry which is preliminary data.</text>
</comment>
<organism evidence="3 4">
    <name type="scientific">Candidatus Enterocloster excrementipullorum</name>
    <dbReference type="NCBI Taxonomy" id="2838559"/>
    <lineage>
        <taxon>Bacteria</taxon>
        <taxon>Bacillati</taxon>
        <taxon>Bacillota</taxon>
        <taxon>Clostridia</taxon>
        <taxon>Lachnospirales</taxon>
        <taxon>Lachnospiraceae</taxon>
        <taxon>Enterocloster</taxon>
    </lineage>
</organism>
<feature type="transmembrane region" description="Helical" evidence="2">
    <location>
        <begin position="384"/>
        <end position="404"/>
    </location>
</feature>
<dbReference type="NCBIfam" id="TIGR04370">
    <property type="entry name" value="glyco_rpt_poly"/>
    <property type="match status" value="1"/>
</dbReference>
<name>A0A9D2SHR5_9FIRM</name>
<evidence type="ECO:0000256" key="2">
    <source>
        <dbReference type="SAM" id="Phobius"/>
    </source>
</evidence>
<keyword evidence="2" id="KW-1133">Transmembrane helix</keyword>
<feature type="transmembrane region" description="Helical" evidence="2">
    <location>
        <begin position="48"/>
        <end position="68"/>
    </location>
</feature>
<reference evidence="3" key="1">
    <citation type="journal article" date="2021" name="PeerJ">
        <title>Extensive microbial diversity within the chicken gut microbiome revealed by metagenomics and culture.</title>
        <authorList>
            <person name="Gilroy R."/>
            <person name="Ravi A."/>
            <person name="Getino M."/>
            <person name="Pursley I."/>
            <person name="Horton D.L."/>
            <person name="Alikhan N.F."/>
            <person name="Baker D."/>
            <person name="Gharbi K."/>
            <person name="Hall N."/>
            <person name="Watson M."/>
            <person name="Adriaenssens E.M."/>
            <person name="Foster-Nyarko E."/>
            <person name="Jarju S."/>
            <person name="Secka A."/>
            <person name="Antonio M."/>
            <person name="Oren A."/>
            <person name="Chaudhuri R.R."/>
            <person name="La Ragione R."/>
            <person name="Hildebrand F."/>
            <person name="Pallen M.J."/>
        </authorList>
    </citation>
    <scope>NUCLEOTIDE SEQUENCE</scope>
    <source>
        <strain evidence="3">CHK180-15479</strain>
    </source>
</reference>
<protein>
    <submittedName>
        <fullName evidence="3">Oligosaccharide repeat unit polymerase</fullName>
    </submittedName>
</protein>
<evidence type="ECO:0000256" key="1">
    <source>
        <dbReference type="SAM" id="MobiDB-lite"/>
    </source>
</evidence>
<dbReference type="EMBL" id="DWWT01000058">
    <property type="protein sequence ID" value="HJC06680.1"/>
    <property type="molecule type" value="Genomic_DNA"/>
</dbReference>
<feature type="transmembrane region" description="Helical" evidence="2">
    <location>
        <begin position="441"/>
        <end position="458"/>
    </location>
</feature>
<feature type="transmembrane region" description="Helical" evidence="2">
    <location>
        <begin position="416"/>
        <end position="435"/>
    </location>
</feature>
<keyword evidence="2" id="KW-0812">Transmembrane</keyword>
<feature type="transmembrane region" description="Helical" evidence="2">
    <location>
        <begin position="269"/>
        <end position="289"/>
    </location>
</feature>